<dbReference type="Proteomes" id="UP000286976">
    <property type="component" value="Unassembled WGS sequence"/>
</dbReference>
<keyword evidence="4" id="KW-1185">Reference proteome</keyword>
<reference evidence="3 4" key="1">
    <citation type="journal article" date="2011" name="Front. Microbiol.">
        <title>Genomic signatures of strain selection and enhancement in Bacillus atrophaeus var. globigii, a historical biowarfare simulant.</title>
        <authorList>
            <person name="Gibbons H.S."/>
            <person name="Broomall S.M."/>
            <person name="McNew L.A."/>
            <person name="Daligault H."/>
            <person name="Chapman C."/>
            <person name="Bruce D."/>
            <person name="Karavis M."/>
            <person name="Krepps M."/>
            <person name="McGregor P.A."/>
            <person name="Hong C."/>
            <person name="Park K.H."/>
            <person name="Akmal A."/>
            <person name="Feldman A."/>
            <person name="Lin J.S."/>
            <person name="Chang W.E."/>
            <person name="Higgs B.W."/>
            <person name="Demirev P."/>
            <person name="Lindquist J."/>
            <person name="Liem A."/>
            <person name="Fochler E."/>
            <person name="Read T.D."/>
            <person name="Tapia R."/>
            <person name="Johnson S."/>
            <person name="Bishop-Lilly K.A."/>
            <person name="Detter C."/>
            <person name="Han C."/>
            <person name="Sozhamannan S."/>
            <person name="Rosenzweig C.N."/>
            <person name="Skowronski E.W."/>
        </authorList>
    </citation>
    <scope>NUCLEOTIDE SEQUENCE [LARGE SCALE GENOMIC DNA]</scope>
    <source>
        <strain evidence="3 4">AIT1</strain>
    </source>
</reference>
<proteinExistence type="predicted"/>
<dbReference type="AlphaFoldDB" id="A0A432X7K3"/>
<keyword evidence="1" id="KW-0175">Coiled coil</keyword>
<sequence length="216" mass="24411">MKSLYLKFDAWFTSRVPRERWLLSVVLLLAVAWLAWLVAVEPAYLSVQEKQAALTTSAAQNQALAEEVTSLEAQAAVDPNEALRARLQRLERERNRLGELLDEKAEFMQPEQLLAWLEALLESGAGLTLEAFVTEQPQPFIEQSEETANTVNIMQYPVKVTLTGDFFAIHDYLEALSGLPLSFYWQGFDYQVEEHPEARVTLELFTLSYAAVADGN</sequence>
<feature type="coiled-coil region" evidence="1">
    <location>
        <begin position="80"/>
        <end position="107"/>
    </location>
</feature>
<dbReference type="OrthoDB" id="9151209at2"/>
<comment type="caution">
    <text evidence="3">The sequence shown here is derived from an EMBL/GenBank/DDBJ whole genome shotgun (WGS) entry which is preliminary data.</text>
</comment>
<evidence type="ECO:0000256" key="2">
    <source>
        <dbReference type="SAM" id="Phobius"/>
    </source>
</evidence>
<dbReference type="EMBL" id="PIPQ01000002">
    <property type="protein sequence ID" value="RUO42820.1"/>
    <property type="molecule type" value="Genomic_DNA"/>
</dbReference>
<dbReference type="GO" id="GO:0015627">
    <property type="term" value="C:type II protein secretion system complex"/>
    <property type="evidence" value="ECO:0007669"/>
    <property type="project" value="InterPro"/>
</dbReference>
<protein>
    <recommendedName>
        <fullName evidence="5">MSHA biogenesis protein MshJ</fullName>
    </recommendedName>
</protein>
<evidence type="ECO:0000313" key="4">
    <source>
        <dbReference type="Proteomes" id="UP000286976"/>
    </source>
</evidence>
<evidence type="ECO:0008006" key="5">
    <source>
        <dbReference type="Google" id="ProtNLM"/>
    </source>
</evidence>
<feature type="transmembrane region" description="Helical" evidence="2">
    <location>
        <begin position="21"/>
        <end position="39"/>
    </location>
</feature>
<keyword evidence="2" id="KW-0812">Transmembrane</keyword>
<accession>A0A432X7K3</accession>
<name>A0A432X7K3_9GAMM</name>
<dbReference type="InterPro" id="IPR007690">
    <property type="entry name" value="T2SS_GspM"/>
</dbReference>
<evidence type="ECO:0000313" key="3">
    <source>
        <dbReference type="EMBL" id="RUO42820.1"/>
    </source>
</evidence>
<keyword evidence="2" id="KW-1133">Transmembrane helix</keyword>
<keyword evidence="2" id="KW-0472">Membrane</keyword>
<dbReference type="Pfam" id="PF04612">
    <property type="entry name" value="T2SSM"/>
    <property type="match status" value="1"/>
</dbReference>
<organism evidence="3 4">
    <name type="scientific">Aliidiomarina taiwanensis</name>
    <dbReference type="NCBI Taxonomy" id="946228"/>
    <lineage>
        <taxon>Bacteria</taxon>
        <taxon>Pseudomonadati</taxon>
        <taxon>Pseudomonadota</taxon>
        <taxon>Gammaproteobacteria</taxon>
        <taxon>Alteromonadales</taxon>
        <taxon>Idiomarinaceae</taxon>
        <taxon>Aliidiomarina</taxon>
    </lineage>
</organism>
<dbReference type="GO" id="GO:0015628">
    <property type="term" value="P:protein secretion by the type II secretion system"/>
    <property type="evidence" value="ECO:0007669"/>
    <property type="project" value="InterPro"/>
</dbReference>
<dbReference type="RefSeq" id="WP_126757036.1">
    <property type="nucleotide sequence ID" value="NZ_PIPQ01000002.1"/>
</dbReference>
<evidence type="ECO:0000256" key="1">
    <source>
        <dbReference type="SAM" id="Coils"/>
    </source>
</evidence>
<gene>
    <name evidence="3" type="ORF">CWE15_05300</name>
</gene>